<dbReference type="NCBIfam" id="NF033747">
    <property type="entry name" value="class_E_sortase"/>
    <property type="match status" value="1"/>
</dbReference>
<feature type="compositionally biased region" description="Basic and acidic residues" evidence="2">
    <location>
        <begin position="49"/>
        <end position="66"/>
    </location>
</feature>
<accession>A0ABX5AF04</accession>
<dbReference type="RefSeq" id="WP_104248577.1">
    <property type="nucleotide sequence ID" value="NZ_PSUD01000002.1"/>
</dbReference>
<feature type="compositionally biased region" description="Polar residues" evidence="2">
    <location>
        <begin position="39"/>
        <end position="48"/>
    </location>
</feature>
<keyword evidence="5" id="KW-1185">Reference proteome</keyword>
<dbReference type="CDD" id="cd05830">
    <property type="entry name" value="Sortase_E"/>
    <property type="match status" value="1"/>
</dbReference>
<keyword evidence="3" id="KW-1133">Transmembrane helix</keyword>
<evidence type="ECO:0000313" key="4">
    <source>
        <dbReference type="EMBL" id="PPH79317.1"/>
    </source>
</evidence>
<dbReference type="Proteomes" id="UP000239698">
    <property type="component" value="Unassembled WGS sequence"/>
</dbReference>
<dbReference type="InterPro" id="IPR023365">
    <property type="entry name" value="Sortase_dom-sf"/>
</dbReference>
<reference evidence="4 5" key="1">
    <citation type="submission" date="2018-02" db="EMBL/GenBank/DDBJ databases">
        <title>Bacteriophage NCPPB3778 and a type I-E CRISPR drive the evolution of the US Biological Select Agent, Rathayibacter toxicus.</title>
        <authorList>
            <person name="Davis E.W.II."/>
            <person name="Tabima J.F."/>
            <person name="Weisberg A.J."/>
            <person name="Lopes L.D."/>
            <person name="Wiseman M.S."/>
            <person name="Wiseman M.S."/>
            <person name="Pupko T."/>
            <person name="Belcher M.S."/>
            <person name="Sechler A.J."/>
            <person name="Tancos M.A."/>
            <person name="Schroeder B.K."/>
            <person name="Murray T.D."/>
            <person name="Luster D.G."/>
            <person name="Schneider W.L."/>
            <person name="Rogers E."/>
            <person name="Andreote F.D."/>
            <person name="Grunwald N.J."/>
            <person name="Putnam M.L."/>
            <person name="Chang J.H."/>
        </authorList>
    </citation>
    <scope>NUCLEOTIDE SEQUENCE [LARGE SCALE GENOMIC DNA]</scope>
    <source>
        <strain evidence="4 5">AY1D6</strain>
    </source>
</reference>
<keyword evidence="1" id="KW-0378">Hydrolase</keyword>
<evidence type="ECO:0000256" key="3">
    <source>
        <dbReference type="SAM" id="Phobius"/>
    </source>
</evidence>
<comment type="caution">
    <text evidence="4">The sequence shown here is derived from an EMBL/GenBank/DDBJ whole genome shotgun (WGS) entry which is preliminary data.</text>
</comment>
<keyword evidence="3" id="KW-0472">Membrane</keyword>
<dbReference type="InterPro" id="IPR005754">
    <property type="entry name" value="Sortase"/>
</dbReference>
<feature type="compositionally biased region" description="Basic and acidic residues" evidence="2">
    <location>
        <begin position="1"/>
        <end position="21"/>
    </location>
</feature>
<evidence type="ECO:0000256" key="1">
    <source>
        <dbReference type="ARBA" id="ARBA00022801"/>
    </source>
</evidence>
<keyword evidence="3" id="KW-0812">Transmembrane</keyword>
<proteinExistence type="predicted"/>
<dbReference type="InterPro" id="IPR053465">
    <property type="entry name" value="Sortase_Class_E"/>
</dbReference>
<feature type="region of interest" description="Disordered" evidence="2">
    <location>
        <begin position="1"/>
        <end position="70"/>
    </location>
</feature>
<feature type="transmembrane region" description="Helical" evidence="3">
    <location>
        <begin position="78"/>
        <end position="99"/>
    </location>
</feature>
<dbReference type="Gene3D" id="2.40.260.10">
    <property type="entry name" value="Sortase"/>
    <property type="match status" value="1"/>
</dbReference>
<gene>
    <name evidence="4" type="ORF">C5C40_03000</name>
</gene>
<sequence length="299" mass="32302">MAHANPREPYRTRLAGRDRARATARVPTAVKPDHMRTVTPVTAPTNQTDSRHSVKSAPDRTDPRPEPRRRRRVSVLDVLAALLIAMGLTIGAYLVWMLVIGDASSQQKQGSAVSQQLTEAASAAPAVPSTTVPPASTLAPADGAPLAVLYVPRFGADYHRVIAETTDAESVLDSSTLGLWHYDTTQMPGELASFAVAGHRSACGGAMHVLNEMQLGDPIYVQTEQGWYTYRYRDTEYMQPSQVSVLNPIPDTPQTQPADRLIILITCNPSYSISERLVAFGVFESFSTVTPSGVMDGAG</sequence>
<dbReference type="SUPFAM" id="SSF63817">
    <property type="entry name" value="Sortase"/>
    <property type="match status" value="1"/>
</dbReference>
<protein>
    <submittedName>
        <fullName evidence="4">Class E sortase</fullName>
    </submittedName>
</protein>
<organism evidence="4 5">
    <name type="scientific">Rathayibacter rathayi</name>
    <name type="common">Corynebacterium rathayi</name>
    <dbReference type="NCBI Taxonomy" id="33887"/>
    <lineage>
        <taxon>Bacteria</taxon>
        <taxon>Bacillati</taxon>
        <taxon>Actinomycetota</taxon>
        <taxon>Actinomycetes</taxon>
        <taxon>Micrococcales</taxon>
        <taxon>Microbacteriaceae</taxon>
        <taxon>Rathayibacter</taxon>
    </lineage>
</organism>
<dbReference type="Pfam" id="PF04203">
    <property type="entry name" value="Sortase"/>
    <property type="match status" value="1"/>
</dbReference>
<evidence type="ECO:0000313" key="5">
    <source>
        <dbReference type="Proteomes" id="UP000239698"/>
    </source>
</evidence>
<name>A0ABX5AF04_RATRA</name>
<evidence type="ECO:0000256" key="2">
    <source>
        <dbReference type="SAM" id="MobiDB-lite"/>
    </source>
</evidence>
<dbReference type="InterPro" id="IPR042003">
    <property type="entry name" value="Sortase_E"/>
</dbReference>
<dbReference type="EMBL" id="PSVT01000003">
    <property type="protein sequence ID" value="PPH79317.1"/>
    <property type="molecule type" value="Genomic_DNA"/>
</dbReference>